<accession>A0AAV4XPY9</accession>
<comment type="caution">
    <text evidence="1">The sequence shown here is derived from an EMBL/GenBank/DDBJ whole genome shotgun (WGS) entry which is preliminary data.</text>
</comment>
<protein>
    <recommendedName>
        <fullName evidence="3">Secreted protein</fullName>
    </recommendedName>
</protein>
<name>A0AAV4XPY9_CAEEX</name>
<evidence type="ECO:0008006" key="3">
    <source>
        <dbReference type="Google" id="ProtNLM"/>
    </source>
</evidence>
<dbReference type="Proteomes" id="UP001054945">
    <property type="component" value="Unassembled WGS sequence"/>
</dbReference>
<evidence type="ECO:0000313" key="1">
    <source>
        <dbReference type="EMBL" id="GIY97236.1"/>
    </source>
</evidence>
<dbReference type="EMBL" id="BPLR01000756">
    <property type="protein sequence ID" value="GIY97236.1"/>
    <property type="molecule type" value="Genomic_DNA"/>
</dbReference>
<reference evidence="1 2" key="1">
    <citation type="submission" date="2021-06" db="EMBL/GenBank/DDBJ databases">
        <title>Caerostris extrusa draft genome.</title>
        <authorList>
            <person name="Kono N."/>
            <person name="Arakawa K."/>
        </authorList>
    </citation>
    <scope>NUCLEOTIDE SEQUENCE [LARGE SCALE GENOMIC DNA]</scope>
</reference>
<gene>
    <name evidence="1" type="ORF">CEXT_555061</name>
</gene>
<keyword evidence="2" id="KW-1185">Reference proteome</keyword>
<proteinExistence type="predicted"/>
<dbReference type="AlphaFoldDB" id="A0AAV4XPY9"/>
<organism evidence="1 2">
    <name type="scientific">Caerostris extrusa</name>
    <name type="common">Bark spider</name>
    <name type="synonym">Caerostris bankana</name>
    <dbReference type="NCBI Taxonomy" id="172846"/>
    <lineage>
        <taxon>Eukaryota</taxon>
        <taxon>Metazoa</taxon>
        <taxon>Ecdysozoa</taxon>
        <taxon>Arthropoda</taxon>
        <taxon>Chelicerata</taxon>
        <taxon>Arachnida</taxon>
        <taxon>Araneae</taxon>
        <taxon>Araneomorphae</taxon>
        <taxon>Entelegynae</taxon>
        <taxon>Araneoidea</taxon>
        <taxon>Araneidae</taxon>
        <taxon>Caerostris</taxon>
    </lineage>
</organism>
<evidence type="ECO:0000313" key="2">
    <source>
        <dbReference type="Proteomes" id="UP001054945"/>
    </source>
</evidence>
<sequence length="128" mass="14703">MRRLLCADLMQSVVFSFLMQRLFDFHNTCTLTLSRVNLNFVVNLRRGILADGNQPAVCEGCPSCMYHTTVVEWCTWCTIPMSSMVYVLCYDSRMVSNVHVPIPLPWNGVLGVPYQCRPWCLHSKHLCD</sequence>